<proteinExistence type="predicted"/>
<name>A0A9D1SY21_9FIRM</name>
<feature type="chain" id="PRO_5039081516" description="PepSY domain-containing protein" evidence="1">
    <location>
        <begin position="28"/>
        <end position="225"/>
    </location>
</feature>
<evidence type="ECO:0000313" key="2">
    <source>
        <dbReference type="EMBL" id="HIV00955.1"/>
    </source>
</evidence>
<gene>
    <name evidence="2" type="ORF">IAA62_00110</name>
</gene>
<reference evidence="2" key="1">
    <citation type="submission" date="2020-10" db="EMBL/GenBank/DDBJ databases">
        <authorList>
            <person name="Gilroy R."/>
        </authorList>
    </citation>
    <scope>NUCLEOTIDE SEQUENCE</scope>
    <source>
        <strain evidence="2">CHK186-9395</strain>
    </source>
</reference>
<organism evidence="2 3">
    <name type="scientific">Candidatus Caccopulliclostridium gallistercoris</name>
    <dbReference type="NCBI Taxonomy" id="2840719"/>
    <lineage>
        <taxon>Bacteria</taxon>
        <taxon>Bacillati</taxon>
        <taxon>Bacillota</taxon>
        <taxon>Clostridia</taxon>
        <taxon>Candidatus Caccopulliclostridium</taxon>
    </lineage>
</organism>
<reference evidence="2" key="2">
    <citation type="journal article" date="2021" name="PeerJ">
        <title>Extensive microbial diversity within the chicken gut microbiome revealed by metagenomics and culture.</title>
        <authorList>
            <person name="Gilroy R."/>
            <person name="Ravi A."/>
            <person name="Getino M."/>
            <person name="Pursley I."/>
            <person name="Horton D.L."/>
            <person name="Alikhan N.F."/>
            <person name="Baker D."/>
            <person name="Gharbi K."/>
            <person name="Hall N."/>
            <person name="Watson M."/>
            <person name="Adriaenssens E.M."/>
            <person name="Foster-Nyarko E."/>
            <person name="Jarju S."/>
            <person name="Secka A."/>
            <person name="Antonio M."/>
            <person name="Oren A."/>
            <person name="Chaudhuri R.R."/>
            <person name="La Ragione R."/>
            <person name="Hildebrand F."/>
            <person name="Pallen M.J."/>
        </authorList>
    </citation>
    <scope>NUCLEOTIDE SEQUENCE</scope>
    <source>
        <strain evidence="2">CHK186-9395</strain>
    </source>
</reference>
<accession>A0A9D1SY21</accession>
<feature type="signal peptide" evidence="1">
    <location>
        <begin position="1"/>
        <end position="27"/>
    </location>
</feature>
<protein>
    <recommendedName>
        <fullName evidence="4">PepSY domain-containing protein</fullName>
    </recommendedName>
</protein>
<dbReference type="Proteomes" id="UP000886861">
    <property type="component" value="Unassembled WGS sequence"/>
</dbReference>
<keyword evidence="1" id="KW-0732">Signal</keyword>
<comment type="caution">
    <text evidence="2">The sequence shown here is derived from an EMBL/GenBank/DDBJ whole genome shotgun (WGS) entry which is preliminary data.</text>
</comment>
<dbReference type="EMBL" id="DVOJ01000001">
    <property type="protein sequence ID" value="HIV00955.1"/>
    <property type="molecule type" value="Genomic_DNA"/>
</dbReference>
<evidence type="ECO:0008006" key="4">
    <source>
        <dbReference type="Google" id="ProtNLM"/>
    </source>
</evidence>
<sequence>MKKLVCLMLVCGILFLAPLGCGQTLSAAIEDNMSEIRRNVFEGQNDSLKVSFMSGEREDPYEYNGISEKNIDFGIFTVYFNEFIGNYKVPFVATINEEKFEGMLEKNPYNESYMVDIEKSAADDAEIIISINNMPAVVLENISSTWQVDYNQALELGKTYLNDELNEIYSSGKFQAECYLKPITDEKFISGQYFWSFYVVDTKFVRHTVMFDVNSGDLLVKNKTN</sequence>
<dbReference type="AlphaFoldDB" id="A0A9D1SY21"/>
<evidence type="ECO:0000256" key="1">
    <source>
        <dbReference type="SAM" id="SignalP"/>
    </source>
</evidence>
<evidence type="ECO:0000313" key="3">
    <source>
        <dbReference type="Proteomes" id="UP000886861"/>
    </source>
</evidence>